<evidence type="ECO:0000313" key="1">
    <source>
        <dbReference type="EMBL" id="PLC44505.1"/>
    </source>
</evidence>
<comment type="caution">
    <text evidence="1">The sequence shown here is derived from an EMBL/GenBank/DDBJ whole genome shotgun (WGS) entry which is preliminary data.</text>
</comment>
<organism evidence="1 2">
    <name type="scientific">Ralstonia pickettii</name>
    <name type="common">Burkholderia pickettii</name>
    <dbReference type="NCBI Taxonomy" id="329"/>
    <lineage>
        <taxon>Bacteria</taxon>
        <taxon>Pseudomonadati</taxon>
        <taxon>Pseudomonadota</taxon>
        <taxon>Betaproteobacteria</taxon>
        <taxon>Burkholderiales</taxon>
        <taxon>Burkholderiaceae</taxon>
        <taxon>Ralstonia</taxon>
    </lineage>
</organism>
<reference evidence="1 2" key="1">
    <citation type="submission" date="2017-12" db="EMBL/GenBank/DDBJ databases">
        <title>Draft genome sequence of Ralstonia pickettii 52.</title>
        <authorList>
            <person name="Zheng B."/>
        </authorList>
    </citation>
    <scope>NUCLEOTIDE SEQUENCE [LARGE SCALE GENOMIC DNA]</scope>
    <source>
        <strain evidence="1 2">52</strain>
    </source>
</reference>
<accession>A0A2N4TXS9</accession>
<gene>
    <name evidence="1" type="ORF">C0Q88_07445</name>
</gene>
<dbReference type="Proteomes" id="UP000234456">
    <property type="component" value="Unassembled WGS sequence"/>
</dbReference>
<dbReference type="AlphaFoldDB" id="A0A2N4TXS9"/>
<sequence length="156" mass="17680">MKPNFELLKDAYAIIDGIPGRVIDLDMWTAETGDSQFCGTIACAAGWLARHPKFNAQGLKLEFGDDGPPMHEPSGTYGFTALAKMFNLDESKSEHDLFNARIGGYRDEELTDAQFVRMSDKQLFKRRVLRLFQEYSEPFNEKLGRGLNLDARQRAI</sequence>
<evidence type="ECO:0000313" key="2">
    <source>
        <dbReference type="Proteomes" id="UP000234456"/>
    </source>
</evidence>
<dbReference type="OrthoDB" id="8775460at2"/>
<name>A0A2N4TXS9_RALPI</name>
<proteinExistence type="predicted"/>
<dbReference type="EMBL" id="PKQE01000001">
    <property type="protein sequence ID" value="PLC44505.1"/>
    <property type="molecule type" value="Genomic_DNA"/>
</dbReference>
<protein>
    <submittedName>
        <fullName evidence="1">Uncharacterized protein</fullName>
    </submittedName>
</protein>
<dbReference type="RefSeq" id="WP_102064916.1">
    <property type="nucleotide sequence ID" value="NZ_PKQE01000001.1"/>
</dbReference>